<evidence type="ECO:0000259" key="2">
    <source>
        <dbReference type="Pfam" id="PF13240"/>
    </source>
</evidence>
<dbReference type="Proteomes" id="UP000789845">
    <property type="component" value="Unassembled WGS sequence"/>
</dbReference>
<evidence type="ECO:0000313" key="3">
    <source>
        <dbReference type="EMBL" id="CAG9610434.1"/>
    </source>
</evidence>
<feature type="transmembrane region" description="Helical" evidence="1">
    <location>
        <begin position="27"/>
        <end position="44"/>
    </location>
</feature>
<evidence type="ECO:0000256" key="1">
    <source>
        <dbReference type="SAM" id="Phobius"/>
    </source>
</evidence>
<dbReference type="EMBL" id="CAKJTG010000036">
    <property type="protein sequence ID" value="CAG9610434.1"/>
    <property type="molecule type" value="Genomic_DNA"/>
</dbReference>
<keyword evidence="1" id="KW-0472">Membrane</keyword>
<dbReference type="InterPro" id="IPR026870">
    <property type="entry name" value="Zinc_ribbon_dom"/>
</dbReference>
<protein>
    <recommendedName>
        <fullName evidence="2">Zinc-ribbon domain-containing protein</fullName>
    </recommendedName>
</protein>
<gene>
    <name evidence="3" type="ORF">NEOCIP111885_04208</name>
</gene>
<dbReference type="AlphaFoldDB" id="A0A9C7GDN6"/>
<organism evidence="3 4">
    <name type="scientific">Pseudoneobacillus rhizosphaerae</name>
    <dbReference type="NCBI Taxonomy" id="2880968"/>
    <lineage>
        <taxon>Bacteria</taxon>
        <taxon>Bacillati</taxon>
        <taxon>Bacillota</taxon>
        <taxon>Bacilli</taxon>
        <taxon>Bacillales</taxon>
        <taxon>Bacillaceae</taxon>
        <taxon>Pseudoneobacillus</taxon>
    </lineage>
</organism>
<keyword evidence="4" id="KW-1185">Reference proteome</keyword>
<keyword evidence="1" id="KW-0812">Transmembrane</keyword>
<proteinExistence type="predicted"/>
<accession>A0A9C7GDN6</accession>
<comment type="caution">
    <text evidence="3">The sequence shown here is derived from an EMBL/GenBank/DDBJ whole genome shotgun (WGS) entry which is preliminary data.</text>
</comment>
<name>A0A9C7GDN6_9BACI</name>
<evidence type="ECO:0000313" key="4">
    <source>
        <dbReference type="Proteomes" id="UP000789845"/>
    </source>
</evidence>
<sequence>MLIIGFVFIGISMFDFFTLDTWEEPKYFWMFFVALPLIFIGFVLNGPRLQKVMLEQQKDTIRETMKVMGEGLSEGINPINKYCRNCGKGAPKEDKFCSECGTAL</sequence>
<keyword evidence="1" id="KW-1133">Transmembrane helix</keyword>
<reference evidence="3" key="1">
    <citation type="submission" date="2021-10" db="EMBL/GenBank/DDBJ databases">
        <authorList>
            <person name="Criscuolo A."/>
        </authorList>
    </citation>
    <scope>NUCLEOTIDE SEQUENCE</scope>
    <source>
        <strain evidence="3">CIP111885</strain>
    </source>
</reference>
<dbReference type="Pfam" id="PF13240">
    <property type="entry name" value="Zn_Ribbon_1"/>
    <property type="match status" value="1"/>
</dbReference>
<feature type="domain" description="Zinc-ribbon" evidence="2">
    <location>
        <begin position="82"/>
        <end position="104"/>
    </location>
</feature>